<proteinExistence type="predicted"/>
<dbReference type="RefSeq" id="WP_136425670.1">
    <property type="nucleotide sequence ID" value="NZ_SSSM01000001.1"/>
</dbReference>
<reference evidence="3 4" key="1">
    <citation type="submission" date="2019-04" db="EMBL/GenBank/DDBJ databases">
        <authorList>
            <person name="Jiang L."/>
        </authorList>
    </citation>
    <scope>NUCLEOTIDE SEQUENCE [LARGE SCALE GENOMIC DNA]</scope>
    <source>
        <strain evidence="3 4">YIM 131853</strain>
    </source>
</reference>
<dbReference type="EMBL" id="SSSM01000001">
    <property type="protein sequence ID" value="THG32889.1"/>
    <property type="molecule type" value="Genomic_DNA"/>
</dbReference>
<keyword evidence="1 3" id="KW-0378">Hydrolase</keyword>
<evidence type="ECO:0000259" key="2">
    <source>
        <dbReference type="Pfam" id="PF00561"/>
    </source>
</evidence>
<dbReference type="Pfam" id="PF00561">
    <property type="entry name" value="Abhydrolase_1"/>
    <property type="match status" value="1"/>
</dbReference>
<dbReference type="Proteomes" id="UP000309133">
    <property type="component" value="Unassembled WGS sequence"/>
</dbReference>
<dbReference type="Gene3D" id="3.40.50.1820">
    <property type="entry name" value="alpha/beta hydrolase"/>
    <property type="match status" value="1"/>
</dbReference>
<dbReference type="PRINTS" id="PR00412">
    <property type="entry name" value="EPOXHYDRLASE"/>
</dbReference>
<evidence type="ECO:0000313" key="4">
    <source>
        <dbReference type="Proteomes" id="UP000309133"/>
    </source>
</evidence>
<dbReference type="InterPro" id="IPR000073">
    <property type="entry name" value="AB_hydrolase_1"/>
</dbReference>
<keyword evidence="4" id="KW-1185">Reference proteome</keyword>
<organism evidence="3 4">
    <name type="scientific">Naasia lichenicola</name>
    <dbReference type="NCBI Taxonomy" id="2565933"/>
    <lineage>
        <taxon>Bacteria</taxon>
        <taxon>Bacillati</taxon>
        <taxon>Actinomycetota</taxon>
        <taxon>Actinomycetes</taxon>
        <taxon>Micrococcales</taxon>
        <taxon>Microbacteriaceae</taxon>
        <taxon>Naasia</taxon>
    </lineage>
</organism>
<dbReference type="SUPFAM" id="SSF53474">
    <property type="entry name" value="alpha/beta-Hydrolases"/>
    <property type="match status" value="1"/>
</dbReference>
<accession>A0A4S4FQP2</accession>
<dbReference type="GO" id="GO:0016787">
    <property type="term" value="F:hydrolase activity"/>
    <property type="evidence" value="ECO:0007669"/>
    <property type="project" value="UniProtKB-KW"/>
</dbReference>
<dbReference type="AlphaFoldDB" id="A0A4S4FQP2"/>
<name>A0A4S4FQP2_9MICO</name>
<dbReference type="OrthoDB" id="2987348at2"/>
<gene>
    <name evidence="3" type="ORF">E6C64_00475</name>
</gene>
<sequence length="275" mass="30280">MARITEFTRDGLTFDVTDAGPLDGPVLVLLHGFPADRSSWRGVAPLLHDAGFRTLAPDQRGYSPRARPKGRAAYRGRELARDVLALMDAAGVHRAGVVGHDWGGIVAWWLAMAAPTRVRHLTAVSVPHPTALRRSLLSSDQALRSSYAAFFQLPLLPERLMIPRLDGLLARSGVPHDFAVDYARRMREPGALTAALDWYRAAALPGGGRPNRDGLVHVPTRYIWSSRDAALGRRAAELTRDQVAGPYEFVELDELHWIPERSPERLAAAILADRI</sequence>
<comment type="caution">
    <text evidence="3">The sequence shown here is derived from an EMBL/GenBank/DDBJ whole genome shotgun (WGS) entry which is preliminary data.</text>
</comment>
<dbReference type="InterPro" id="IPR000639">
    <property type="entry name" value="Epox_hydrolase-like"/>
</dbReference>
<feature type="domain" description="AB hydrolase-1" evidence="2">
    <location>
        <begin position="25"/>
        <end position="257"/>
    </location>
</feature>
<evidence type="ECO:0000256" key="1">
    <source>
        <dbReference type="ARBA" id="ARBA00022801"/>
    </source>
</evidence>
<protein>
    <submittedName>
        <fullName evidence="3">Alpha/beta fold hydrolase</fullName>
    </submittedName>
</protein>
<evidence type="ECO:0000313" key="3">
    <source>
        <dbReference type="EMBL" id="THG32889.1"/>
    </source>
</evidence>
<dbReference type="PANTHER" id="PTHR43329">
    <property type="entry name" value="EPOXIDE HYDROLASE"/>
    <property type="match status" value="1"/>
</dbReference>
<dbReference type="InterPro" id="IPR029058">
    <property type="entry name" value="AB_hydrolase_fold"/>
</dbReference>